<organism evidence="1 2">
    <name type="scientific">Ceriporiopsis subvermispora (strain B)</name>
    <name type="common">White-rot fungus</name>
    <name type="synonym">Gelatoporia subvermispora</name>
    <dbReference type="NCBI Taxonomy" id="914234"/>
    <lineage>
        <taxon>Eukaryota</taxon>
        <taxon>Fungi</taxon>
        <taxon>Dikarya</taxon>
        <taxon>Basidiomycota</taxon>
        <taxon>Agaricomycotina</taxon>
        <taxon>Agaricomycetes</taxon>
        <taxon>Polyporales</taxon>
        <taxon>Gelatoporiaceae</taxon>
        <taxon>Gelatoporia</taxon>
    </lineage>
</organism>
<dbReference type="AlphaFoldDB" id="M2QWV5"/>
<dbReference type="Proteomes" id="UP000016930">
    <property type="component" value="Unassembled WGS sequence"/>
</dbReference>
<proteinExistence type="predicted"/>
<dbReference type="EMBL" id="KB445791">
    <property type="protein sequence ID" value="EMD41613.1"/>
    <property type="molecule type" value="Genomic_DNA"/>
</dbReference>
<dbReference type="HOGENOM" id="CLU_2114640_0_0_1"/>
<sequence>NAIVQPDCSLRPRLLPHVLGSAAQAPAYPVEPSAHVLRPAVTGPSRRVWCTTARRSRADPTYGSVWAQQTPRKGLAGEHASDDFTIWARLLWVAPPRWSVTEAGASGGTVNTAQE</sequence>
<accession>M2QWV5</accession>
<evidence type="ECO:0000313" key="1">
    <source>
        <dbReference type="EMBL" id="EMD41613.1"/>
    </source>
</evidence>
<evidence type="ECO:0000313" key="2">
    <source>
        <dbReference type="Proteomes" id="UP000016930"/>
    </source>
</evidence>
<reference evidence="1 2" key="1">
    <citation type="journal article" date="2012" name="Proc. Natl. Acad. Sci. U.S.A.">
        <title>Comparative genomics of Ceriporiopsis subvermispora and Phanerochaete chrysosporium provide insight into selective ligninolysis.</title>
        <authorList>
            <person name="Fernandez-Fueyo E."/>
            <person name="Ruiz-Duenas F.J."/>
            <person name="Ferreira P."/>
            <person name="Floudas D."/>
            <person name="Hibbett D.S."/>
            <person name="Canessa P."/>
            <person name="Larrondo L.F."/>
            <person name="James T.Y."/>
            <person name="Seelenfreund D."/>
            <person name="Lobos S."/>
            <person name="Polanco R."/>
            <person name="Tello M."/>
            <person name="Honda Y."/>
            <person name="Watanabe T."/>
            <person name="Watanabe T."/>
            <person name="Ryu J.S."/>
            <person name="Kubicek C.P."/>
            <person name="Schmoll M."/>
            <person name="Gaskell J."/>
            <person name="Hammel K.E."/>
            <person name="St John F.J."/>
            <person name="Vanden Wymelenberg A."/>
            <person name="Sabat G."/>
            <person name="Splinter BonDurant S."/>
            <person name="Syed K."/>
            <person name="Yadav J.S."/>
            <person name="Doddapaneni H."/>
            <person name="Subramanian V."/>
            <person name="Lavin J.L."/>
            <person name="Oguiza J.A."/>
            <person name="Perez G."/>
            <person name="Pisabarro A.G."/>
            <person name="Ramirez L."/>
            <person name="Santoyo F."/>
            <person name="Master E."/>
            <person name="Coutinho P.M."/>
            <person name="Henrissat B."/>
            <person name="Lombard V."/>
            <person name="Magnuson J.K."/>
            <person name="Kuees U."/>
            <person name="Hori C."/>
            <person name="Igarashi K."/>
            <person name="Samejima M."/>
            <person name="Held B.W."/>
            <person name="Barry K.W."/>
            <person name="LaButti K.M."/>
            <person name="Lapidus A."/>
            <person name="Lindquist E.A."/>
            <person name="Lucas S.M."/>
            <person name="Riley R."/>
            <person name="Salamov A.A."/>
            <person name="Hoffmeister D."/>
            <person name="Schwenk D."/>
            <person name="Hadar Y."/>
            <person name="Yarden O."/>
            <person name="de Vries R.P."/>
            <person name="Wiebenga A."/>
            <person name="Stenlid J."/>
            <person name="Eastwood D."/>
            <person name="Grigoriev I.V."/>
            <person name="Berka R.M."/>
            <person name="Blanchette R.A."/>
            <person name="Kersten P."/>
            <person name="Martinez A.T."/>
            <person name="Vicuna R."/>
            <person name="Cullen D."/>
        </authorList>
    </citation>
    <scope>NUCLEOTIDE SEQUENCE [LARGE SCALE GENOMIC DNA]</scope>
    <source>
        <strain evidence="1 2">B</strain>
    </source>
</reference>
<gene>
    <name evidence="1" type="ORF">CERSUDRAFT_110184</name>
</gene>
<protein>
    <submittedName>
        <fullName evidence="1">Uncharacterized protein</fullName>
    </submittedName>
</protein>
<name>M2QWV5_CERS8</name>
<feature type="non-terminal residue" evidence="1">
    <location>
        <position position="1"/>
    </location>
</feature>
<keyword evidence="2" id="KW-1185">Reference proteome</keyword>